<dbReference type="AlphaFoldDB" id="G2R625"/>
<dbReference type="eggNOG" id="ENOG502QYWX">
    <property type="taxonomic scope" value="Eukaryota"/>
</dbReference>
<evidence type="ECO:0000256" key="3">
    <source>
        <dbReference type="ARBA" id="ARBA00023242"/>
    </source>
</evidence>
<comment type="subcellular location">
    <subcellularLocation>
        <location evidence="1">Nucleus</location>
    </subcellularLocation>
</comment>
<dbReference type="InterPro" id="IPR001138">
    <property type="entry name" value="Zn2Cys6_DnaBD"/>
</dbReference>
<dbReference type="SUPFAM" id="SSF57701">
    <property type="entry name" value="Zn2/Cys6 DNA-binding domain"/>
    <property type="match status" value="1"/>
</dbReference>
<keyword evidence="7" id="KW-1185">Reference proteome</keyword>
<dbReference type="PANTHER" id="PTHR31001">
    <property type="entry name" value="UNCHARACTERIZED TRANSCRIPTIONAL REGULATORY PROTEIN"/>
    <property type="match status" value="1"/>
</dbReference>
<evidence type="ECO:0000256" key="4">
    <source>
        <dbReference type="SAM" id="MobiDB-lite"/>
    </source>
</evidence>
<dbReference type="RefSeq" id="XP_003653898.1">
    <property type="nucleotide sequence ID" value="XM_003653850.1"/>
</dbReference>
<dbReference type="GO" id="GO:0008270">
    <property type="term" value="F:zinc ion binding"/>
    <property type="evidence" value="ECO:0007669"/>
    <property type="project" value="InterPro"/>
</dbReference>
<evidence type="ECO:0000313" key="6">
    <source>
        <dbReference type="EMBL" id="AEO67562.1"/>
    </source>
</evidence>
<dbReference type="Proteomes" id="UP000008181">
    <property type="component" value="Chromosome 3"/>
</dbReference>
<protein>
    <recommendedName>
        <fullName evidence="5">Zn(2)-C6 fungal-type domain-containing protein</fullName>
    </recommendedName>
</protein>
<dbReference type="InterPro" id="IPR007219">
    <property type="entry name" value="XnlR_reg_dom"/>
</dbReference>
<dbReference type="Gene3D" id="4.10.240.10">
    <property type="entry name" value="Zn(2)-C6 fungal-type DNA-binding domain"/>
    <property type="match status" value="1"/>
</dbReference>
<keyword evidence="3" id="KW-0539">Nucleus</keyword>
<accession>G2R625</accession>
<dbReference type="EMBL" id="CP003011">
    <property type="protein sequence ID" value="AEO67562.1"/>
    <property type="molecule type" value="Genomic_DNA"/>
</dbReference>
<dbReference type="GO" id="GO:0005634">
    <property type="term" value="C:nucleus"/>
    <property type="evidence" value="ECO:0007669"/>
    <property type="project" value="UniProtKB-SubCell"/>
</dbReference>
<dbReference type="GeneID" id="11515998"/>
<keyword evidence="2" id="KW-0479">Metal-binding</keyword>
<dbReference type="SMART" id="SM00066">
    <property type="entry name" value="GAL4"/>
    <property type="match status" value="1"/>
</dbReference>
<dbReference type="Pfam" id="PF00172">
    <property type="entry name" value="Zn_clus"/>
    <property type="match status" value="1"/>
</dbReference>
<evidence type="ECO:0000256" key="1">
    <source>
        <dbReference type="ARBA" id="ARBA00004123"/>
    </source>
</evidence>
<evidence type="ECO:0000259" key="5">
    <source>
        <dbReference type="PROSITE" id="PS50048"/>
    </source>
</evidence>
<dbReference type="PROSITE" id="PS50048">
    <property type="entry name" value="ZN2_CY6_FUNGAL_2"/>
    <property type="match status" value="1"/>
</dbReference>
<reference evidence="6 7" key="1">
    <citation type="journal article" date="2011" name="Nat. Biotechnol.">
        <title>Comparative genomic analysis of the thermophilic biomass-degrading fungi Myceliophthora thermophila and Thielavia terrestris.</title>
        <authorList>
            <person name="Berka R.M."/>
            <person name="Grigoriev I.V."/>
            <person name="Otillar R."/>
            <person name="Salamov A."/>
            <person name="Grimwood J."/>
            <person name="Reid I."/>
            <person name="Ishmael N."/>
            <person name="John T."/>
            <person name="Darmond C."/>
            <person name="Moisan M.-C."/>
            <person name="Henrissat B."/>
            <person name="Coutinho P.M."/>
            <person name="Lombard V."/>
            <person name="Natvig D.O."/>
            <person name="Lindquist E."/>
            <person name="Schmutz J."/>
            <person name="Lucas S."/>
            <person name="Harris P."/>
            <person name="Powlowski J."/>
            <person name="Bellemare A."/>
            <person name="Taylor D."/>
            <person name="Butler G."/>
            <person name="de Vries R.P."/>
            <person name="Allijn I.E."/>
            <person name="van den Brink J."/>
            <person name="Ushinsky S."/>
            <person name="Storms R."/>
            <person name="Powell A.J."/>
            <person name="Paulsen I.T."/>
            <person name="Elbourne L.D.H."/>
            <person name="Baker S.E."/>
            <person name="Magnuson J."/>
            <person name="LaBoissiere S."/>
            <person name="Clutterbuck A.J."/>
            <person name="Martinez D."/>
            <person name="Wogulis M."/>
            <person name="de Leon A.L."/>
            <person name="Rey M.W."/>
            <person name="Tsang A."/>
        </authorList>
    </citation>
    <scope>NUCLEOTIDE SEQUENCE [LARGE SCALE GENOMIC DNA]</scope>
    <source>
        <strain evidence="7">ATCC 38088 / NRRL 8126</strain>
    </source>
</reference>
<dbReference type="InterPro" id="IPR050613">
    <property type="entry name" value="Sec_Metabolite_Reg"/>
</dbReference>
<dbReference type="Pfam" id="PF04082">
    <property type="entry name" value="Fungal_trans"/>
    <property type="match status" value="1"/>
</dbReference>
<dbReference type="GO" id="GO:0006351">
    <property type="term" value="P:DNA-templated transcription"/>
    <property type="evidence" value="ECO:0007669"/>
    <property type="project" value="InterPro"/>
</dbReference>
<evidence type="ECO:0000313" key="7">
    <source>
        <dbReference type="Proteomes" id="UP000008181"/>
    </source>
</evidence>
<dbReference type="InterPro" id="IPR036864">
    <property type="entry name" value="Zn2-C6_fun-type_DNA-bd_sf"/>
</dbReference>
<proteinExistence type="predicted"/>
<dbReference type="KEGG" id="ttt:THITE_2049904"/>
<dbReference type="PROSITE" id="PS00463">
    <property type="entry name" value="ZN2_CY6_FUNGAL_1"/>
    <property type="match status" value="1"/>
</dbReference>
<dbReference type="PANTHER" id="PTHR31001:SF85">
    <property type="entry name" value="ZN(II)2CYS6 TRANSCRIPTION FACTOR (EUROFUNG)"/>
    <property type="match status" value="1"/>
</dbReference>
<dbReference type="OrthoDB" id="435881at2759"/>
<evidence type="ECO:0000256" key="2">
    <source>
        <dbReference type="ARBA" id="ARBA00022723"/>
    </source>
</evidence>
<dbReference type="GO" id="GO:0003677">
    <property type="term" value="F:DNA binding"/>
    <property type="evidence" value="ECO:0007669"/>
    <property type="project" value="InterPro"/>
</dbReference>
<dbReference type="GO" id="GO:0000981">
    <property type="term" value="F:DNA-binding transcription factor activity, RNA polymerase II-specific"/>
    <property type="evidence" value="ECO:0007669"/>
    <property type="project" value="InterPro"/>
</dbReference>
<name>G2R625_THETT</name>
<organism evidence="6 7">
    <name type="scientific">Thermothielavioides terrestris (strain ATCC 38088 / NRRL 8126)</name>
    <name type="common">Thielavia terrestris</name>
    <dbReference type="NCBI Taxonomy" id="578455"/>
    <lineage>
        <taxon>Eukaryota</taxon>
        <taxon>Fungi</taxon>
        <taxon>Dikarya</taxon>
        <taxon>Ascomycota</taxon>
        <taxon>Pezizomycotina</taxon>
        <taxon>Sordariomycetes</taxon>
        <taxon>Sordariomycetidae</taxon>
        <taxon>Sordariales</taxon>
        <taxon>Chaetomiaceae</taxon>
        <taxon>Thermothielavioides</taxon>
        <taxon>Thermothielavioides terrestris</taxon>
    </lineage>
</organism>
<gene>
    <name evidence="6" type="ORF">THITE_2049904</name>
</gene>
<feature type="region of interest" description="Disordered" evidence="4">
    <location>
        <begin position="585"/>
        <end position="605"/>
    </location>
</feature>
<sequence>MAFSCQTCARRKVKCDKAAPTCARCRKSNAGCVYEAPRPRKRRLSSDDALDRLARYERVLRRHGLLEEAHADTVPTEEPVSLLWDEPETPGNGGKLLSAPGKSRYLSSKLWQNLECEEVQGLSDTETEEDDPATPDPLTGAFLGGPQRSLLQYHPTHEQAMVLWATYAERVEPLCKILHIPSTARLVETVSQQPAAASKTDECLLFAIYYFAVFSLTDEECAAALGRPRSVLLPLYQSAARQALVNASFLKTTSLTVLQSLVLLLLASQHSYSAHTFWILTGAAVRIALRMGLHRDGESSAGGTTSSAAAEAKLSPFDVEMRRRLFYQLLPLDARAGQAAGAGVAALPPDAWDTRPPRNVDDAQLWPGMAAPPAEQRRGATEMVFCLSRAWLGSFFARRGARAAAAAAAAVRQPWMFADVREADRAIDEAEAGVEERFIRYCDVVDPLHFLTVCVARAGIAACRLRVRLPRARSEAATEEERREAWQLALKILDADAAVCLHAGLRKYRWRRDFLSAAEIDAAWDRIEHQYGNHDELAQSWRPLYLALGRLALKAWDANPPTRGKSGAPEPGFIAALRSACTRKKQRKEGWGQNGEDTDTTPGLALDKSIGATDFDLSSSFDVAGVDWVFWPELIQDGHYPAGHQSGDLSFSP</sequence>
<dbReference type="HOGENOM" id="CLU_004083_5_3_1"/>
<dbReference type="CDD" id="cd00067">
    <property type="entry name" value="GAL4"/>
    <property type="match status" value="1"/>
</dbReference>
<feature type="region of interest" description="Disordered" evidence="4">
    <location>
        <begin position="70"/>
        <end position="99"/>
    </location>
</feature>
<feature type="domain" description="Zn(2)-C6 fungal-type" evidence="5">
    <location>
        <begin position="4"/>
        <end position="34"/>
    </location>
</feature>
<dbReference type="CDD" id="cd12148">
    <property type="entry name" value="fungal_TF_MHR"/>
    <property type="match status" value="1"/>
</dbReference>